<dbReference type="InterPro" id="IPR007712">
    <property type="entry name" value="RelE/ParE_toxin"/>
</dbReference>
<evidence type="ECO:0000313" key="5">
    <source>
        <dbReference type="Proteomes" id="UP000076925"/>
    </source>
</evidence>
<reference evidence="4 5" key="1">
    <citation type="journal article" date="2013" name="Genome Biol. Evol.">
        <title>Genomes of Stigonematalean cyanobacteria (subsection V) and the evolution of oxygenic photosynthesis from prokaryotes to plastids.</title>
        <authorList>
            <person name="Dagan T."/>
            <person name="Roettger M."/>
            <person name="Stucken K."/>
            <person name="Landan G."/>
            <person name="Koch R."/>
            <person name="Major P."/>
            <person name="Gould S.B."/>
            <person name="Goremykin V.V."/>
            <person name="Rippka R."/>
            <person name="Tandeau de Marsac N."/>
            <person name="Gugger M."/>
            <person name="Lockhart P.J."/>
            <person name="Allen J.F."/>
            <person name="Brune I."/>
            <person name="Maus I."/>
            <person name="Puhler A."/>
            <person name="Martin W.F."/>
        </authorList>
    </citation>
    <scope>NUCLEOTIDE SEQUENCE [LARGE SCALE GENOMIC DNA]</scope>
    <source>
        <strain evidence="4 5">PCC 7110</strain>
    </source>
</reference>
<dbReference type="PANTHER" id="PTHR33755">
    <property type="entry name" value="TOXIN PARE1-RELATED"/>
    <property type="match status" value="1"/>
</dbReference>
<accession>A0A139WZF9</accession>
<proteinExistence type="inferred from homology"/>
<dbReference type="OrthoDB" id="532309at2"/>
<dbReference type="PANTHER" id="PTHR33755:SF6">
    <property type="entry name" value="PLASMID STABILIZATION SYSTEM PROTEIN"/>
    <property type="match status" value="1"/>
</dbReference>
<protein>
    <recommendedName>
        <fullName evidence="3">Toxin</fullName>
    </recommendedName>
</protein>
<dbReference type="EMBL" id="ANNX02000045">
    <property type="protein sequence ID" value="KYC37847.1"/>
    <property type="molecule type" value="Genomic_DNA"/>
</dbReference>
<dbReference type="PIRSF" id="PIRSF029218">
    <property type="entry name" value="ParE"/>
    <property type="match status" value="1"/>
</dbReference>
<name>A0A139WZF9_9CYAN</name>
<organism evidence="4 5">
    <name type="scientific">Scytonema hofmannii PCC 7110</name>
    <dbReference type="NCBI Taxonomy" id="128403"/>
    <lineage>
        <taxon>Bacteria</taxon>
        <taxon>Bacillati</taxon>
        <taxon>Cyanobacteriota</taxon>
        <taxon>Cyanophyceae</taxon>
        <taxon>Nostocales</taxon>
        <taxon>Scytonemataceae</taxon>
        <taxon>Scytonema</taxon>
    </lineage>
</organism>
<dbReference type="InterPro" id="IPR051803">
    <property type="entry name" value="TA_system_RelE-like_toxin"/>
</dbReference>
<gene>
    <name evidence="4" type="ORF">WA1_04895</name>
</gene>
<evidence type="ECO:0000256" key="1">
    <source>
        <dbReference type="ARBA" id="ARBA00006226"/>
    </source>
</evidence>
<dbReference type="InterPro" id="IPR028344">
    <property type="entry name" value="ParE1/4"/>
</dbReference>
<evidence type="ECO:0000256" key="2">
    <source>
        <dbReference type="ARBA" id="ARBA00022649"/>
    </source>
</evidence>
<sequence>MSRVIRTPLAKNDLKEIWNYIADYSEERADSLLRVLDEKMQKLAQFPLMGKERAEILDGLRSFPVNNYIIFYRPIDKGIEVIRVLHGARDIESLFE</sequence>
<comment type="similarity">
    <text evidence="1 3">Belongs to the RelE toxin family.</text>
</comment>
<dbReference type="Pfam" id="PF05016">
    <property type="entry name" value="ParE_toxin"/>
    <property type="match status" value="1"/>
</dbReference>
<dbReference type="AlphaFoldDB" id="A0A139WZF9"/>
<dbReference type="Gene3D" id="3.30.2310.20">
    <property type="entry name" value="RelE-like"/>
    <property type="match status" value="1"/>
</dbReference>
<dbReference type="InterPro" id="IPR035093">
    <property type="entry name" value="RelE/ParE_toxin_dom_sf"/>
</dbReference>
<keyword evidence="5" id="KW-1185">Reference proteome</keyword>
<dbReference type="Proteomes" id="UP000076925">
    <property type="component" value="Unassembled WGS sequence"/>
</dbReference>
<dbReference type="NCBIfam" id="TIGR02385">
    <property type="entry name" value="RelE_StbE"/>
    <property type="match status" value="1"/>
</dbReference>
<keyword evidence="2" id="KW-1277">Toxin-antitoxin system</keyword>
<evidence type="ECO:0000256" key="3">
    <source>
        <dbReference type="PIRNR" id="PIRNR029218"/>
    </source>
</evidence>
<dbReference type="STRING" id="128403.WA1_04895"/>
<evidence type="ECO:0000313" key="4">
    <source>
        <dbReference type="EMBL" id="KYC37847.1"/>
    </source>
</evidence>
<dbReference type="RefSeq" id="WP_017743166.1">
    <property type="nucleotide sequence ID" value="NZ_KQ976354.1"/>
</dbReference>
<comment type="caution">
    <text evidence="4">The sequence shown here is derived from an EMBL/GenBank/DDBJ whole genome shotgun (WGS) entry which is preliminary data.</text>
</comment>